<dbReference type="EMBL" id="JBBPBN010000038">
    <property type="protein sequence ID" value="KAK9000085.1"/>
    <property type="molecule type" value="Genomic_DNA"/>
</dbReference>
<gene>
    <name evidence="2" type="ORF">V6N11_082219</name>
</gene>
<dbReference type="Pfam" id="PF13966">
    <property type="entry name" value="zf-RVT"/>
    <property type="match status" value="1"/>
</dbReference>
<reference evidence="2 3" key="1">
    <citation type="journal article" date="2024" name="G3 (Bethesda)">
        <title>Genome assembly of Hibiscus sabdariffa L. provides insights into metabolisms of medicinal natural products.</title>
        <authorList>
            <person name="Kim T."/>
        </authorList>
    </citation>
    <scope>NUCLEOTIDE SEQUENCE [LARGE SCALE GENOMIC DNA]</scope>
    <source>
        <strain evidence="2">TK-2024</strain>
        <tissue evidence="2">Old leaves</tissue>
    </source>
</reference>
<evidence type="ECO:0000313" key="2">
    <source>
        <dbReference type="EMBL" id="KAK9000085.1"/>
    </source>
</evidence>
<proteinExistence type="predicted"/>
<accession>A0ABR2QHA3</accession>
<evidence type="ECO:0000259" key="1">
    <source>
        <dbReference type="Pfam" id="PF13966"/>
    </source>
</evidence>
<sequence length="278" mass="31770">MCRCNSWSWEIHLRRRLFDWEVPSWNELLALLSSFHSSRLGRDWLQWIGSSDGIYSIKAMKAQLYSSHSSVVNWEKVVWNGLAPPKVEAFMWLILHERVPVKMELLKRGVSGVADDICPFCKLERETAEHLCFTCSVSWQLWNSIARCWDVPLFCIGTPDSVQLAFNTKLRAAWWWKALNYDSRIHMDSIISDLSVVSSLGEASPMSHANSRLRSLLNALCARNGLIDQGMCGELNRGWLLLRLRGVMITLTLSVSENVYWDKGCEAVDFGFVQAIPS</sequence>
<dbReference type="Proteomes" id="UP001396334">
    <property type="component" value="Unassembled WGS sequence"/>
</dbReference>
<protein>
    <recommendedName>
        <fullName evidence="1">Reverse transcriptase zinc-binding domain-containing protein</fullName>
    </recommendedName>
</protein>
<keyword evidence="3" id="KW-1185">Reference proteome</keyword>
<name>A0ABR2QHA3_9ROSI</name>
<dbReference type="InterPro" id="IPR026960">
    <property type="entry name" value="RVT-Znf"/>
</dbReference>
<organism evidence="2 3">
    <name type="scientific">Hibiscus sabdariffa</name>
    <name type="common">roselle</name>
    <dbReference type="NCBI Taxonomy" id="183260"/>
    <lineage>
        <taxon>Eukaryota</taxon>
        <taxon>Viridiplantae</taxon>
        <taxon>Streptophyta</taxon>
        <taxon>Embryophyta</taxon>
        <taxon>Tracheophyta</taxon>
        <taxon>Spermatophyta</taxon>
        <taxon>Magnoliopsida</taxon>
        <taxon>eudicotyledons</taxon>
        <taxon>Gunneridae</taxon>
        <taxon>Pentapetalae</taxon>
        <taxon>rosids</taxon>
        <taxon>malvids</taxon>
        <taxon>Malvales</taxon>
        <taxon>Malvaceae</taxon>
        <taxon>Malvoideae</taxon>
        <taxon>Hibiscus</taxon>
    </lineage>
</organism>
<evidence type="ECO:0000313" key="3">
    <source>
        <dbReference type="Proteomes" id="UP001396334"/>
    </source>
</evidence>
<feature type="domain" description="Reverse transcriptase zinc-binding" evidence="1">
    <location>
        <begin position="63"/>
        <end position="142"/>
    </location>
</feature>
<comment type="caution">
    <text evidence="2">The sequence shown here is derived from an EMBL/GenBank/DDBJ whole genome shotgun (WGS) entry which is preliminary data.</text>
</comment>